<sequence length="81" mass="9077">MMQASMKRHSSEIYFNYLFILPSWYSLPSPHRRLLRSAAMVPPSFRAAVVSRNSMRNGVVVDEASHNKTRSAVSLAGSSVH</sequence>
<keyword evidence="2" id="KW-1185">Reference proteome</keyword>
<organism evidence="3">
    <name type="scientific">Nippostrongylus brasiliensis</name>
    <name type="common">Rat hookworm</name>
    <dbReference type="NCBI Taxonomy" id="27835"/>
    <lineage>
        <taxon>Eukaryota</taxon>
        <taxon>Metazoa</taxon>
        <taxon>Ecdysozoa</taxon>
        <taxon>Nematoda</taxon>
        <taxon>Chromadorea</taxon>
        <taxon>Rhabditida</taxon>
        <taxon>Rhabditina</taxon>
        <taxon>Rhabditomorpha</taxon>
        <taxon>Strongyloidea</taxon>
        <taxon>Heligmosomidae</taxon>
        <taxon>Nippostrongylus</taxon>
    </lineage>
</organism>
<name>A0A0N4YI13_NIPBR</name>
<dbReference type="Proteomes" id="UP000271162">
    <property type="component" value="Unassembled WGS sequence"/>
</dbReference>
<accession>A0A0N4YI13</accession>
<protein>
    <submittedName>
        <fullName evidence="3">Secreted protein</fullName>
    </submittedName>
</protein>
<dbReference type="AlphaFoldDB" id="A0A0N4YI13"/>
<evidence type="ECO:0000313" key="1">
    <source>
        <dbReference type="EMBL" id="VDL80124.1"/>
    </source>
</evidence>
<dbReference type="EMBL" id="UYSL01022247">
    <property type="protein sequence ID" value="VDL80124.1"/>
    <property type="molecule type" value="Genomic_DNA"/>
</dbReference>
<evidence type="ECO:0000313" key="2">
    <source>
        <dbReference type="Proteomes" id="UP000271162"/>
    </source>
</evidence>
<reference evidence="1 2" key="2">
    <citation type="submission" date="2018-11" db="EMBL/GenBank/DDBJ databases">
        <authorList>
            <consortium name="Pathogen Informatics"/>
        </authorList>
    </citation>
    <scope>NUCLEOTIDE SEQUENCE [LARGE SCALE GENOMIC DNA]</scope>
</reference>
<proteinExistence type="predicted"/>
<gene>
    <name evidence="1" type="ORF">NBR_LOCUS16529</name>
</gene>
<dbReference type="WBParaSite" id="NBR_0001652801-mRNA-1">
    <property type="protein sequence ID" value="NBR_0001652801-mRNA-1"/>
    <property type="gene ID" value="NBR_0001652801"/>
</dbReference>
<reference evidence="3" key="1">
    <citation type="submission" date="2017-02" db="UniProtKB">
        <authorList>
            <consortium name="WormBaseParasite"/>
        </authorList>
    </citation>
    <scope>IDENTIFICATION</scope>
</reference>
<evidence type="ECO:0000313" key="3">
    <source>
        <dbReference type="WBParaSite" id="NBR_0001652801-mRNA-1"/>
    </source>
</evidence>